<organism evidence="9">
    <name type="scientific">Haptolina brevifila</name>
    <dbReference type="NCBI Taxonomy" id="156173"/>
    <lineage>
        <taxon>Eukaryota</taxon>
        <taxon>Haptista</taxon>
        <taxon>Haptophyta</taxon>
        <taxon>Prymnesiophyceae</taxon>
        <taxon>Prymnesiales</taxon>
        <taxon>Prymnesiaceae</taxon>
        <taxon>Haptolina</taxon>
    </lineage>
</organism>
<dbReference type="InterPro" id="IPR006366">
    <property type="entry name" value="CobA/CysG_C"/>
</dbReference>
<dbReference type="Gene3D" id="3.40.1010.10">
    <property type="entry name" value="Cobalt-precorrin-4 Transmethylase, Domain 1"/>
    <property type="match status" value="1"/>
</dbReference>
<dbReference type="InterPro" id="IPR000878">
    <property type="entry name" value="4pyrrol_Mease"/>
</dbReference>
<dbReference type="GO" id="GO:0019354">
    <property type="term" value="P:siroheme biosynthetic process"/>
    <property type="evidence" value="ECO:0007669"/>
    <property type="project" value="InterPro"/>
</dbReference>
<gene>
    <name evidence="9" type="ORF">CBRE1094_LOCUS33217</name>
</gene>
<keyword evidence="7" id="KW-0732">Signal</keyword>
<sequence length="382" mass="40013">MPFHPSLLTFLLLLSSATSLLRTSAPISKRSLSTRCRASGSIVLCAEDPLSLPFPERSLEATLSALHSKSRAAADQQHRLRKVVAGAAAVADAADADRAAAAQQQSTVFLVGVGPGDVELLTIKALRLMRDADLVLYDRLISPEILELVGPEAAMLYVGKEAGLHTRPQEEIHELLLHFASSGKTVVRLKGGDPTVFGRGGEEMEYLERQGVEVKVVPGVTAAAGIAASLGVPLTHRDHADSVRFITGHARSECSASVEERYHWAQLADPKTTLVIYMGLSTLPALSAGLVDAGLTPSTPAIAVQDGTTITQRVVAAPLGELAEAVEAAQLRSPTLVLIGAVVSLYDPATAADVAVRQVGAASTLACTANELLELAAPRSPP</sequence>
<dbReference type="NCBIfam" id="TIGR01469">
    <property type="entry name" value="cobA_cysG_Cterm"/>
    <property type="match status" value="1"/>
</dbReference>
<keyword evidence="5" id="KW-0627">Porphyrin biosynthesis</keyword>
<dbReference type="InterPro" id="IPR050161">
    <property type="entry name" value="Siro_Cobalamin_biosynth"/>
</dbReference>
<evidence type="ECO:0000256" key="5">
    <source>
        <dbReference type="ARBA" id="ARBA00023244"/>
    </source>
</evidence>
<accession>A0A7S2IFK0</accession>
<comment type="similarity">
    <text evidence="6">Belongs to the precorrin methyltransferase family.</text>
</comment>
<keyword evidence="4" id="KW-0949">S-adenosyl-L-methionine</keyword>
<dbReference type="CDD" id="cd11642">
    <property type="entry name" value="SUMT"/>
    <property type="match status" value="1"/>
</dbReference>
<dbReference type="PANTHER" id="PTHR45790:SF3">
    <property type="entry name" value="S-ADENOSYL-L-METHIONINE-DEPENDENT UROPORPHYRINOGEN III METHYLTRANSFERASE, CHLOROPLASTIC"/>
    <property type="match status" value="1"/>
</dbReference>
<proteinExistence type="inferred from homology"/>
<reference evidence="9" key="1">
    <citation type="submission" date="2021-01" db="EMBL/GenBank/DDBJ databases">
        <authorList>
            <person name="Corre E."/>
            <person name="Pelletier E."/>
            <person name="Niang G."/>
            <person name="Scheremetjew M."/>
            <person name="Finn R."/>
            <person name="Kale V."/>
            <person name="Holt S."/>
            <person name="Cochrane G."/>
            <person name="Meng A."/>
            <person name="Brown T."/>
            <person name="Cohen L."/>
        </authorList>
    </citation>
    <scope>NUCLEOTIDE SEQUENCE</scope>
    <source>
        <strain evidence="9">UTEX LB 985</strain>
    </source>
</reference>
<dbReference type="PANTHER" id="PTHR45790">
    <property type="entry name" value="SIROHEME SYNTHASE-RELATED"/>
    <property type="match status" value="1"/>
</dbReference>
<feature type="chain" id="PRO_5030690140" description="uroporphyrinogen-III C-methyltransferase" evidence="7">
    <location>
        <begin position="20"/>
        <end position="382"/>
    </location>
</feature>
<dbReference type="FunFam" id="3.30.950.10:FF:000001">
    <property type="entry name" value="Siroheme synthase"/>
    <property type="match status" value="1"/>
</dbReference>
<dbReference type="FunFam" id="3.40.1010.10:FF:000001">
    <property type="entry name" value="Siroheme synthase"/>
    <property type="match status" value="1"/>
</dbReference>
<dbReference type="SUPFAM" id="SSF53790">
    <property type="entry name" value="Tetrapyrrole methylase"/>
    <property type="match status" value="1"/>
</dbReference>
<dbReference type="GO" id="GO:0032259">
    <property type="term" value="P:methylation"/>
    <property type="evidence" value="ECO:0007669"/>
    <property type="project" value="UniProtKB-KW"/>
</dbReference>
<evidence type="ECO:0000256" key="7">
    <source>
        <dbReference type="SAM" id="SignalP"/>
    </source>
</evidence>
<feature type="domain" description="Tetrapyrrole methylase" evidence="8">
    <location>
        <begin position="107"/>
        <end position="323"/>
    </location>
</feature>
<evidence type="ECO:0000256" key="6">
    <source>
        <dbReference type="RuleBase" id="RU003960"/>
    </source>
</evidence>
<evidence type="ECO:0000259" key="8">
    <source>
        <dbReference type="Pfam" id="PF00590"/>
    </source>
</evidence>
<evidence type="ECO:0000256" key="3">
    <source>
        <dbReference type="ARBA" id="ARBA00022679"/>
    </source>
</evidence>
<dbReference type="NCBIfam" id="NF004790">
    <property type="entry name" value="PRK06136.1"/>
    <property type="match status" value="1"/>
</dbReference>
<dbReference type="InterPro" id="IPR014776">
    <property type="entry name" value="4pyrrole_Mease_sub2"/>
</dbReference>
<name>A0A7S2IFK0_9EUKA</name>
<dbReference type="InterPro" id="IPR035996">
    <property type="entry name" value="4pyrrol_Methylase_sf"/>
</dbReference>
<dbReference type="EMBL" id="HBGU01061117">
    <property type="protein sequence ID" value="CAD9516369.1"/>
    <property type="molecule type" value="Transcribed_RNA"/>
</dbReference>
<dbReference type="AlphaFoldDB" id="A0A7S2IFK0"/>
<dbReference type="InterPro" id="IPR003043">
    <property type="entry name" value="Uropor_MeTrfase_CS"/>
</dbReference>
<keyword evidence="2 6" id="KW-0489">Methyltransferase</keyword>
<evidence type="ECO:0000256" key="2">
    <source>
        <dbReference type="ARBA" id="ARBA00022603"/>
    </source>
</evidence>
<dbReference type="Pfam" id="PF00590">
    <property type="entry name" value="TP_methylase"/>
    <property type="match status" value="1"/>
</dbReference>
<evidence type="ECO:0000313" key="9">
    <source>
        <dbReference type="EMBL" id="CAD9516369.1"/>
    </source>
</evidence>
<dbReference type="GO" id="GO:0004851">
    <property type="term" value="F:uroporphyrin-III C-methyltransferase activity"/>
    <property type="evidence" value="ECO:0007669"/>
    <property type="project" value="UniProtKB-EC"/>
</dbReference>
<dbReference type="EC" id="2.1.1.107" evidence="1"/>
<dbReference type="PROSITE" id="PS00840">
    <property type="entry name" value="SUMT_2"/>
    <property type="match status" value="1"/>
</dbReference>
<dbReference type="InterPro" id="IPR014777">
    <property type="entry name" value="4pyrrole_Mease_sub1"/>
</dbReference>
<evidence type="ECO:0000256" key="1">
    <source>
        <dbReference type="ARBA" id="ARBA00012162"/>
    </source>
</evidence>
<protein>
    <recommendedName>
        <fullName evidence="1">uroporphyrinogen-III C-methyltransferase</fullName>
        <ecNumber evidence="1">2.1.1.107</ecNumber>
    </recommendedName>
</protein>
<evidence type="ECO:0000256" key="4">
    <source>
        <dbReference type="ARBA" id="ARBA00022691"/>
    </source>
</evidence>
<feature type="signal peptide" evidence="7">
    <location>
        <begin position="1"/>
        <end position="19"/>
    </location>
</feature>
<dbReference type="Gene3D" id="3.30.950.10">
    <property type="entry name" value="Methyltransferase, Cobalt-precorrin-4 Transmethylase, Domain 2"/>
    <property type="match status" value="1"/>
</dbReference>
<keyword evidence="3 6" id="KW-0808">Transferase</keyword>